<sequence>MLTDWSRIQLILVIAFIAYTTRVLGHSPLSAELDPPNFNTPVVGPVNVPRKLMFQAGGTSDSAAAIIAKIQFPDQLKNLLVTRDLFANYEFTLWVDAYTSHIKNNVEEKMLMVLRKHFTDPQLFEMFDHAKRDQGTLLPLATNLKNKLIEMLRYEPHS</sequence>
<keyword evidence="2" id="KW-1185">Reference proteome</keyword>
<gene>
    <name evidence="1" type="ORF">PsorP6_017492</name>
</gene>
<organism evidence="1 2">
    <name type="scientific">Peronosclerospora sorghi</name>
    <dbReference type="NCBI Taxonomy" id="230839"/>
    <lineage>
        <taxon>Eukaryota</taxon>
        <taxon>Sar</taxon>
        <taxon>Stramenopiles</taxon>
        <taxon>Oomycota</taxon>
        <taxon>Peronosporomycetes</taxon>
        <taxon>Peronosporales</taxon>
        <taxon>Peronosporaceae</taxon>
        <taxon>Peronosclerospora</taxon>
    </lineage>
</organism>
<reference evidence="1 2" key="1">
    <citation type="journal article" date="2022" name="bioRxiv">
        <title>The genome of the oomycete Peronosclerospora sorghi, a cosmopolitan pathogen of maize and sorghum, is inflated with dispersed pseudogenes.</title>
        <authorList>
            <person name="Fletcher K."/>
            <person name="Martin F."/>
            <person name="Isakeit T."/>
            <person name="Cavanaugh K."/>
            <person name="Magill C."/>
            <person name="Michelmore R."/>
        </authorList>
    </citation>
    <scope>NUCLEOTIDE SEQUENCE [LARGE SCALE GENOMIC DNA]</scope>
    <source>
        <strain evidence="1">P6</strain>
    </source>
</reference>
<comment type="caution">
    <text evidence="1">The sequence shown here is derived from an EMBL/GenBank/DDBJ whole genome shotgun (WGS) entry which is preliminary data.</text>
</comment>
<evidence type="ECO:0000313" key="2">
    <source>
        <dbReference type="Proteomes" id="UP001163321"/>
    </source>
</evidence>
<name>A0ACC0WNW5_9STRA</name>
<dbReference type="EMBL" id="CM047590">
    <property type="protein sequence ID" value="KAI9919715.1"/>
    <property type="molecule type" value="Genomic_DNA"/>
</dbReference>
<protein>
    <submittedName>
        <fullName evidence="1">Uncharacterized protein</fullName>
    </submittedName>
</protein>
<evidence type="ECO:0000313" key="1">
    <source>
        <dbReference type="EMBL" id="KAI9919715.1"/>
    </source>
</evidence>
<accession>A0ACC0WNW5</accession>
<dbReference type="Proteomes" id="UP001163321">
    <property type="component" value="Chromosome 11"/>
</dbReference>
<proteinExistence type="predicted"/>